<gene>
    <name evidence="1" type="ORF">AAJ76_500047165</name>
</gene>
<accession>A0A0F9ZFT7</accession>
<reference evidence="1 2" key="1">
    <citation type="journal article" date="2015" name="Environ. Microbiol.">
        <title>Genome analyses suggest the presence of polyploidy and recent human-driven expansions in eight global populations of the honeybee pathogen Nosema ceranae.</title>
        <authorList>
            <person name="Pelin A."/>
            <person name="Selman M."/>
            <person name="Aris-Brosou S."/>
            <person name="Farinelli L."/>
            <person name="Corradi N."/>
        </authorList>
    </citation>
    <scope>NUCLEOTIDE SEQUENCE [LARGE SCALE GENOMIC DNA]</scope>
    <source>
        <strain evidence="1 2">PA08 1199</strain>
    </source>
</reference>
<dbReference type="AlphaFoldDB" id="A0A0F9ZFT7"/>
<organism evidence="1 2">
    <name type="scientific">Vairimorpha ceranae</name>
    <dbReference type="NCBI Taxonomy" id="40302"/>
    <lineage>
        <taxon>Eukaryota</taxon>
        <taxon>Fungi</taxon>
        <taxon>Fungi incertae sedis</taxon>
        <taxon>Microsporidia</taxon>
        <taxon>Nosematidae</taxon>
        <taxon>Vairimorpha</taxon>
    </lineage>
</organism>
<evidence type="ECO:0000313" key="2">
    <source>
        <dbReference type="Proteomes" id="UP000034350"/>
    </source>
</evidence>
<proteinExistence type="predicted"/>
<protein>
    <submittedName>
        <fullName evidence="1">Uncharacterized protein</fullName>
    </submittedName>
</protein>
<sequence length="51" mass="6059">MRSIFTNKVTNHPLYEYLVLYNYSILIKSTDKLISGQRVGNQKRNCRGYFD</sequence>
<dbReference type="GeneID" id="36320806"/>
<dbReference type="EMBL" id="JPQZ01000005">
    <property type="protein sequence ID" value="KKO76229.1"/>
    <property type="molecule type" value="Genomic_DNA"/>
</dbReference>
<keyword evidence="2" id="KW-1185">Reference proteome</keyword>
<name>A0A0F9ZFT7_9MICR</name>
<evidence type="ECO:0000313" key="1">
    <source>
        <dbReference type="EMBL" id="KKO76229.1"/>
    </source>
</evidence>
<comment type="caution">
    <text evidence="1">The sequence shown here is derived from an EMBL/GenBank/DDBJ whole genome shotgun (WGS) entry which is preliminary data.</text>
</comment>
<dbReference type="Proteomes" id="UP000034350">
    <property type="component" value="Unassembled WGS sequence"/>
</dbReference>
<dbReference type="RefSeq" id="XP_024331971.1">
    <property type="nucleotide sequence ID" value="XM_024475859.1"/>
</dbReference>
<dbReference type="VEuPathDB" id="MicrosporidiaDB:AAJ76_500047165"/>